<feature type="compositionally biased region" description="Basic residues" evidence="1">
    <location>
        <begin position="207"/>
        <end position="219"/>
    </location>
</feature>
<dbReference type="Pfam" id="PF01400">
    <property type="entry name" value="Astacin"/>
    <property type="match status" value="1"/>
</dbReference>
<dbReference type="STRING" id="2070753.A0A3A2ZKG3"/>
<feature type="domain" description="Peptidase M12A" evidence="2">
    <location>
        <begin position="98"/>
        <end position="211"/>
    </location>
</feature>
<dbReference type="InterPro" id="IPR001506">
    <property type="entry name" value="Peptidase_M12A"/>
</dbReference>
<name>A0A3A2ZKG3_9EURO</name>
<dbReference type="OrthoDB" id="291007at2759"/>
<dbReference type="InterPro" id="IPR024079">
    <property type="entry name" value="MetalloPept_cat_dom_sf"/>
</dbReference>
<keyword evidence="4" id="KW-1185">Reference proteome</keyword>
<dbReference type="AlphaFoldDB" id="A0A3A2ZKG3"/>
<evidence type="ECO:0000313" key="4">
    <source>
        <dbReference type="Proteomes" id="UP000266188"/>
    </source>
</evidence>
<accession>A0A3A2ZKG3</accession>
<reference evidence="4" key="1">
    <citation type="submission" date="2017-02" db="EMBL/GenBank/DDBJ databases">
        <authorList>
            <person name="Tafer H."/>
            <person name="Lopandic K."/>
        </authorList>
    </citation>
    <scope>NUCLEOTIDE SEQUENCE [LARGE SCALE GENOMIC DNA]</scope>
    <source>
        <strain evidence="4">CBS 366.77</strain>
    </source>
</reference>
<evidence type="ECO:0000259" key="2">
    <source>
        <dbReference type="Pfam" id="PF01400"/>
    </source>
</evidence>
<dbReference type="GO" id="GO:0004222">
    <property type="term" value="F:metalloendopeptidase activity"/>
    <property type="evidence" value="ECO:0007669"/>
    <property type="project" value="InterPro"/>
</dbReference>
<dbReference type="EMBL" id="MVGC01000565">
    <property type="protein sequence ID" value="RJE18365.1"/>
    <property type="molecule type" value="Genomic_DNA"/>
</dbReference>
<evidence type="ECO:0000313" key="3">
    <source>
        <dbReference type="EMBL" id="RJE18365.1"/>
    </source>
</evidence>
<evidence type="ECO:0000256" key="1">
    <source>
        <dbReference type="SAM" id="MobiDB-lite"/>
    </source>
</evidence>
<proteinExistence type="predicted"/>
<dbReference type="Proteomes" id="UP000266188">
    <property type="component" value="Unassembled WGS sequence"/>
</dbReference>
<dbReference type="Gene3D" id="3.40.390.10">
    <property type="entry name" value="Collagenase (Catalytic Domain)"/>
    <property type="match status" value="1"/>
</dbReference>
<dbReference type="GO" id="GO:0006508">
    <property type="term" value="P:proteolysis"/>
    <property type="evidence" value="ECO:0007669"/>
    <property type="project" value="InterPro"/>
</dbReference>
<protein>
    <recommendedName>
        <fullName evidence="2">Peptidase M12A domain-containing protein</fullName>
    </recommendedName>
</protein>
<sequence>MIVNLDKTWTPDSDGIVYISIGFLDEDDPKWYDDIDSIRYHAGDWEDAVPCLQFDWRYDIEQCDVRIELGGTKSWSKIGTNALDYDWPEPTMHLPNRNNCSDLEWHRHIRHEFGHMLGAEHEQFSPRFPWKFDRDAVIEDVGSSKAQTDMLKTFKKSDNILCSEFDEDSIMLYNIEKRWLKKKKPRGRSPRSISEKHHLSDLDKSTMRKAYHCRDHHRSPSVSDSSDYDTDYDDPNPPPPDFPGRDIDQLRGFW</sequence>
<feature type="compositionally biased region" description="Basic and acidic residues" evidence="1">
    <location>
        <begin position="243"/>
        <end position="254"/>
    </location>
</feature>
<organism evidence="3 4">
    <name type="scientific">Aspergillus sclerotialis</name>
    <dbReference type="NCBI Taxonomy" id="2070753"/>
    <lineage>
        <taxon>Eukaryota</taxon>
        <taxon>Fungi</taxon>
        <taxon>Dikarya</taxon>
        <taxon>Ascomycota</taxon>
        <taxon>Pezizomycotina</taxon>
        <taxon>Eurotiomycetes</taxon>
        <taxon>Eurotiomycetidae</taxon>
        <taxon>Eurotiales</taxon>
        <taxon>Aspergillaceae</taxon>
        <taxon>Aspergillus</taxon>
        <taxon>Aspergillus subgen. Polypaecilum</taxon>
    </lineage>
</organism>
<feature type="region of interest" description="Disordered" evidence="1">
    <location>
        <begin position="205"/>
        <end position="254"/>
    </location>
</feature>
<gene>
    <name evidence="3" type="ORF">PHISCL_09296</name>
</gene>
<comment type="caution">
    <text evidence="3">The sequence shown here is derived from an EMBL/GenBank/DDBJ whole genome shotgun (WGS) entry which is preliminary data.</text>
</comment>
<dbReference type="SUPFAM" id="SSF55486">
    <property type="entry name" value="Metalloproteases ('zincins'), catalytic domain"/>
    <property type="match status" value="1"/>
</dbReference>